<dbReference type="GO" id="GO:0004842">
    <property type="term" value="F:ubiquitin-protein transferase activity"/>
    <property type="evidence" value="ECO:0007669"/>
    <property type="project" value="TreeGrafter"/>
</dbReference>
<dbReference type="InterPro" id="IPR022143">
    <property type="entry name" value="DUF3675"/>
</dbReference>
<dbReference type="InterPro" id="IPR001841">
    <property type="entry name" value="Znf_RING"/>
</dbReference>
<dbReference type="Pfam" id="PF12906">
    <property type="entry name" value="RINGv"/>
    <property type="match status" value="1"/>
</dbReference>
<sequence>MEFGERQEVGLLVDDGLAANSSCLCRICHEEEEESSTDMESPCACSGTIEFAHRECIQRWCDEKGSTVCEICLQAFEPGYTAPEKKPLVDVVVVTISSESSGVNYDPENPGFINLSDDASASNYPECSAGSLRSVSCCRSVAITFTVMLLIRHFIAVITVGADHCAVSILTVSTGVFAESKWDFAAILFCDEVHISNSAGTTAVSATAAQCLSGGPMPSSGVPSPTTASSSGDDYFCDARCVLDCRLQGEDDEADIGWSYVVSLIWSLRWSVTPPSSLLPLEPTTCSSRSSSRVSMRSRRADVSVHVRLNSIIYIYMLLCVPYLSSRGGNRPGHARLSP</sequence>
<dbReference type="InterPro" id="IPR033275">
    <property type="entry name" value="MARCH-like"/>
</dbReference>
<dbReference type="InterPro" id="IPR013083">
    <property type="entry name" value="Znf_RING/FYVE/PHD"/>
</dbReference>
<evidence type="ECO:0000256" key="4">
    <source>
        <dbReference type="PROSITE-ProRule" id="PRU00175"/>
    </source>
</evidence>
<feature type="domain" description="RING-CH-type" evidence="6">
    <location>
        <begin position="17"/>
        <end position="79"/>
    </location>
</feature>
<keyword evidence="2 4" id="KW-0863">Zinc-finger</keyword>
<evidence type="ECO:0000313" key="8">
    <source>
        <dbReference type="Proteomes" id="UP001327560"/>
    </source>
</evidence>
<feature type="domain" description="RING-type" evidence="5">
    <location>
        <begin position="25"/>
        <end position="72"/>
    </location>
</feature>
<dbReference type="PANTHER" id="PTHR23012">
    <property type="entry name" value="RING/FYVE/PHD ZINC FINGER DOMAIN-CONTAINING"/>
    <property type="match status" value="1"/>
</dbReference>
<organism evidence="7 8">
    <name type="scientific">Canna indica</name>
    <name type="common">Indian-shot</name>
    <dbReference type="NCBI Taxonomy" id="4628"/>
    <lineage>
        <taxon>Eukaryota</taxon>
        <taxon>Viridiplantae</taxon>
        <taxon>Streptophyta</taxon>
        <taxon>Embryophyta</taxon>
        <taxon>Tracheophyta</taxon>
        <taxon>Spermatophyta</taxon>
        <taxon>Magnoliopsida</taxon>
        <taxon>Liliopsida</taxon>
        <taxon>Zingiberales</taxon>
        <taxon>Cannaceae</taxon>
        <taxon>Canna</taxon>
    </lineage>
</organism>
<evidence type="ECO:0000256" key="1">
    <source>
        <dbReference type="ARBA" id="ARBA00022723"/>
    </source>
</evidence>
<evidence type="ECO:0008006" key="9">
    <source>
        <dbReference type="Google" id="ProtNLM"/>
    </source>
</evidence>
<dbReference type="GO" id="GO:0016567">
    <property type="term" value="P:protein ubiquitination"/>
    <property type="evidence" value="ECO:0007669"/>
    <property type="project" value="TreeGrafter"/>
</dbReference>
<name>A0AAQ3QEY9_9LILI</name>
<proteinExistence type="predicted"/>
<dbReference type="EMBL" id="CP136895">
    <property type="protein sequence ID" value="WOL10281.1"/>
    <property type="molecule type" value="Genomic_DNA"/>
</dbReference>
<dbReference type="PROSITE" id="PS50089">
    <property type="entry name" value="ZF_RING_2"/>
    <property type="match status" value="1"/>
</dbReference>
<dbReference type="InterPro" id="IPR011016">
    <property type="entry name" value="Znf_RING-CH"/>
</dbReference>
<dbReference type="GO" id="GO:0016020">
    <property type="term" value="C:membrane"/>
    <property type="evidence" value="ECO:0007669"/>
    <property type="project" value="TreeGrafter"/>
</dbReference>
<keyword evidence="1" id="KW-0479">Metal-binding</keyword>
<dbReference type="Gene3D" id="3.30.40.10">
    <property type="entry name" value="Zinc/RING finger domain, C3HC4 (zinc finger)"/>
    <property type="match status" value="1"/>
</dbReference>
<keyword evidence="3" id="KW-0862">Zinc</keyword>
<evidence type="ECO:0000259" key="5">
    <source>
        <dbReference type="PROSITE" id="PS50089"/>
    </source>
</evidence>
<keyword evidence="8" id="KW-1185">Reference proteome</keyword>
<dbReference type="SMART" id="SM00744">
    <property type="entry name" value="RINGv"/>
    <property type="match status" value="1"/>
</dbReference>
<evidence type="ECO:0000313" key="7">
    <source>
        <dbReference type="EMBL" id="WOL10281.1"/>
    </source>
</evidence>
<dbReference type="Proteomes" id="UP001327560">
    <property type="component" value="Chromosome 6"/>
</dbReference>
<dbReference type="FunFam" id="3.30.40.10:FF:000318">
    <property type="entry name" value="E3 ubiquitin-protein ligase MARCH4"/>
    <property type="match status" value="1"/>
</dbReference>
<dbReference type="PANTHER" id="PTHR23012:SF180">
    <property type="entry name" value="RING_FYVE_PHD ZINC FINGER SUPERFAMILY PROTEIN"/>
    <property type="match status" value="1"/>
</dbReference>
<dbReference type="PROSITE" id="PS51292">
    <property type="entry name" value="ZF_RING_CH"/>
    <property type="match status" value="1"/>
</dbReference>
<accession>A0AAQ3QEY9</accession>
<reference evidence="7 8" key="1">
    <citation type="submission" date="2023-10" db="EMBL/GenBank/DDBJ databases">
        <title>Chromosome-scale genome assembly provides insights into flower coloration mechanisms of Canna indica.</title>
        <authorList>
            <person name="Li C."/>
        </authorList>
    </citation>
    <scope>NUCLEOTIDE SEQUENCE [LARGE SCALE GENOMIC DNA]</scope>
    <source>
        <tissue evidence="7">Flower</tissue>
    </source>
</reference>
<dbReference type="CDD" id="cd16495">
    <property type="entry name" value="RING_CH-C4HC3_MARCH"/>
    <property type="match status" value="1"/>
</dbReference>
<dbReference type="AlphaFoldDB" id="A0AAQ3QEY9"/>
<evidence type="ECO:0000256" key="2">
    <source>
        <dbReference type="ARBA" id="ARBA00022771"/>
    </source>
</evidence>
<dbReference type="GO" id="GO:0008270">
    <property type="term" value="F:zinc ion binding"/>
    <property type="evidence" value="ECO:0007669"/>
    <property type="project" value="UniProtKB-KW"/>
</dbReference>
<evidence type="ECO:0000256" key="3">
    <source>
        <dbReference type="ARBA" id="ARBA00022833"/>
    </source>
</evidence>
<gene>
    <name evidence="7" type="ORF">Cni_G19036</name>
</gene>
<protein>
    <recommendedName>
        <fullName evidence="9">RING-CH-type domain-containing protein</fullName>
    </recommendedName>
</protein>
<evidence type="ECO:0000259" key="6">
    <source>
        <dbReference type="PROSITE" id="PS51292"/>
    </source>
</evidence>
<dbReference type="Pfam" id="PF12428">
    <property type="entry name" value="DUF3675"/>
    <property type="match status" value="1"/>
</dbReference>
<dbReference type="SUPFAM" id="SSF57850">
    <property type="entry name" value="RING/U-box"/>
    <property type="match status" value="1"/>
</dbReference>